<keyword evidence="4" id="KW-1185">Reference proteome</keyword>
<dbReference type="InterPro" id="IPR004360">
    <property type="entry name" value="Glyas_Fos-R_dOase_dom"/>
</dbReference>
<dbReference type="Gene3D" id="3.10.180.10">
    <property type="entry name" value="2,3-Dihydroxybiphenyl 1,2-Dioxygenase, domain 1"/>
    <property type="match status" value="1"/>
</dbReference>
<proteinExistence type="predicted"/>
<evidence type="ECO:0000313" key="4">
    <source>
        <dbReference type="Proteomes" id="UP000320011"/>
    </source>
</evidence>
<sequence length="209" mass="22822">MVFLGAVGSPEPCIIRLPRKLSHVVLDTPNIAETMTFYTERLGFRLSDWLENRMCFLRCSADHHSLTLTRRGHAGPNHMSFEMGGLDEYMRGTGRLIRARREPLWGPGRHSAVTTSIPTSQGRTTSSSSTRPHSNASRTRRPGSRGSGRRATTPPTAGAPRARARTCSPCSIAARPTPACGPRHRSDPAGETMNDHSAARQGWSAHSGR</sequence>
<accession>A0A558DKT9</accession>
<feature type="compositionally biased region" description="Basic and acidic residues" evidence="1">
    <location>
        <begin position="184"/>
        <end position="198"/>
    </location>
</feature>
<evidence type="ECO:0000259" key="2">
    <source>
        <dbReference type="PROSITE" id="PS51819"/>
    </source>
</evidence>
<dbReference type="InterPro" id="IPR037523">
    <property type="entry name" value="VOC_core"/>
</dbReference>
<dbReference type="PROSITE" id="PS51819">
    <property type="entry name" value="VOC"/>
    <property type="match status" value="1"/>
</dbReference>
<dbReference type="InterPro" id="IPR029068">
    <property type="entry name" value="Glyas_Bleomycin-R_OHBP_Dase"/>
</dbReference>
<reference evidence="3 4" key="2">
    <citation type="submission" date="2019-08" db="EMBL/GenBank/DDBJ databases">
        <title>Amycolatopsis acidicola sp. nov., isolated from peat swamp forest soil.</title>
        <authorList>
            <person name="Srisuk N."/>
        </authorList>
    </citation>
    <scope>NUCLEOTIDE SEQUENCE [LARGE SCALE GENOMIC DNA]</scope>
    <source>
        <strain evidence="3 4">TBRC 6029</strain>
    </source>
</reference>
<feature type="domain" description="VOC" evidence="2">
    <location>
        <begin position="20"/>
        <end position="135"/>
    </location>
</feature>
<reference evidence="3 4" key="1">
    <citation type="submission" date="2019-07" db="EMBL/GenBank/DDBJ databases">
        <authorList>
            <person name="Duangmal K."/>
            <person name="Teo W.F.A."/>
        </authorList>
    </citation>
    <scope>NUCLEOTIDE SEQUENCE [LARGE SCALE GENOMIC DNA]</scope>
    <source>
        <strain evidence="3 4">TBRC 6029</strain>
    </source>
</reference>
<dbReference type="AlphaFoldDB" id="A0A558DKT9"/>
<dbReference type="Proteomes" id="UP000320011">
    <property type="component" value="Unassembled WGS sequence"/>
</dbReference>
<feature type="compositionally biased region" description="Low complexity" evidence="1">
    <location>
        <begin position="119"/>
        <end position="137"/>
    </location>
</feature>
<feature type="compositionally biased region" description="Low complexity" evidence="1">
    <location>
        <begin position="149"/>
        <end position="161"/>
    </location>
</feature>
<comment type="caution">
    <text evidence="3">The sequence shown here is derived from an EMBL/GenBank/DDBJ whole genome shotgun (WGS) entry which is preliminary data.</text>
</comment>
<evidence type="ECO:0000256" key="1">
    <source>
        <dbReference type="SAM" id="MobiDB-lite"/>
    </source>
</evidence>
<evidence type="ECO:0000313" key="3">
    <source>
        <dbReference type="EMBL" id="TVT61648.1"/>
    </source>
</evidence>
<dbReference type="Pfam" id="PF00903">
    <property type="entry name" value="Glyoxalase"/>
    <property type="match status" value="1"/>
</dbReference>
<dbReference type="OrthoDB" id="3827654at2"/>
<feature type="region of interest" description="Disordered" evidence="1">
    <location>
        <begin position="100"/>
        <end position="209"/>
    </location>
</feature>
<protein>
    <recommendedName>
        <fullName evidence="2">VOC domain-containing protein</fullName>
    </recommendedName>
</protein>
<gene>
    <name evidence="3" type="ORF">FNH05_02485</name>
</gene>
<organism evidence="3 4">
    <name type="scientific">Amycolatopsis rhizosphaerae</name>
    <dbReference type="NCBI Taxonomy" id="2053003"/>
    <lineage>
        <taxon>Bacteria</taxon>
        <taxon>Bacillati</taxon>
        <taxon>Actinomycetota</taxon>
        <taxon>Actinomycetes</taxon>
        <taxon>Pseudonocardiales</taxon>
        <taxon>Pseudonocardiaceae</taxon>
        <taxon>Amycolatopsis</taxon>
    </lineage>
</organism>
<dbReference type="SUPFAM" id="SSF54593">
    <property type="entry name" value="Glyoxalase/Bleomycin resistance protein/Dihydroxybiphenyl dioxygenase"/>
    <property type="match status" value="1"/>
</dbReference>
<dbReference type="EMBL" id="VJWX01000011">
    <property type="protein sequence ID" value="TVT61648.1"/>
    <property type="molecule type" value="Genomic_DNA"/>
</dbReference>
<name>A0A558DKT9_9PSEU</name>